<organism evidence="1 2">
    <name type="scientific">Caerostris extrusa</name>
    <name type="common">Bark spider</name>
    <name type="synonym">Caerostris bankana</name>
    <dbReference type="NCBI Taxonomy" id="172846"/>
    <lineage>
        <taxon>Eukaryota</taxon>
        <taxon>Metazoa</taxon>
        <taxon>Ecdysozoa</taxon>
        <taxon>Arthropoda</taxon>
        <taxon>Chelicerata</taxon>
        <taxon>Arachnida</taxon>
        <taxon>Araneae</taxon>
        <taxon>Araneomorphae</taxon>
        <taxon>Entelegynae</taxon>
        <taxon>Araneoidea</taxon>
        <taxon>Araneidae</taxon>
        <taxon>Caerostris</taxon>
    </lineage>
</organism>
<accession>A0AAV4TY28</accession>
<reference evidence="1 2" key="1">
    <citation type="submission" date="2021-06" db="EMBL/GenBank/DDBJ databases">
        <title>Caerostris extrusa draft genome.</title>
        <authorList>
            <person name="Kono N."/>
            <person name="Arakawa K."/>
        </authorList>
    </citation>
    <scope>NUCLEOTIDE SEQUENCE [LARGE SCALE GENOMIC DNA]</scope>
</reference>
<protein>
    <submittedName>
        <fullName evidence="1">Uncharacterized protein</fullName>
    </submittedName>
</protein>
<sequence>MTNGKLETALPVISTRLLAARASHHGGSLLNLGRWQLFFQWKCHPLPPYIDYSPMIFFDSCKSSAVAKHSSDCLRDSNVGHLCMTAKCSSLHRRGARHCQKMLRQGSGTH</sequence>
<dbReference type="Proteomes" id="UP001054945">
    <property type="component" value="Unassembled WGS sequence"/>
</dbReference>
<keyword evidence="2" id="KW-1185">Reference proteome</keyword>
<comment type="caution">
    <text evidence="1">The sequence shown here is derived from an EMBL/GenBank/DDBJ whole genome shotgun (WGS) entry which is preliminary data.</text>
</comment>
<proteinExistence type="predicted"/>
<name>A0AAV4TY28_CAEEX</name>
<dbReference type="EMBL" id="BPLR01011918">
    <property type="protein sequence ID" value="GIY49982.1"/>
    <property type="molecule type" value="Genomic_DNA"/>
</dbReference>
<dbReference type="AlphaFoldDB" id="A0AAV4TY28"/>
<evidence type="ECO:0000313" key="2">
    <source>
        <dbReference type="Proteomes" id="UP001054945"/>
    </source>
</evidence>
<evidence type="ECO:0000313" key="1">
    <source>
        <dbReference type="EMBL" id="GIY49982.1"/>
    </source>
</evidence>
<gene>
    <name evidence="1" type="ORF">CEXT_797931</name>
</gene>